<proteinExistence type="predicted"/>
<dbReference type="RefSeq" id="WP_101815155.1">
    <property type="nucleotide sequence ID" value="NZ_PJZF01000003.1"/>
</dbReference>
<accession>A0A2N5EDZ3</accession>
<dbReference type="Pfam" id="PF06322">
    <property type="entry name" value="Phage_NinH"/>
    <property type="match status" value="1"/>
</dbReference>
<dbReference type="EMBL" id="PJZF01000003">
    <property type="protein sequence ID" value="PLR40742.1"/>
    <property type="molecule type" value="Genomic_DNA"/>
</dbReference>
<sequence>MNVTIQTIPELLIQTRGNITEVARMINTHRTTVKKYHKDTKPERHAIINGVLMVNQGNRGAHNKAKPCK</sequence>
<evidence type="ECO:0000313" key="2">
    <source>
        <dbReference type="Proteomes" id="UP000234240"/>
    </source>
</evidence>
<dbReference type="OrthoDB" id="8480794at2"/>
<evidence type="ECO:0000313" key="1">
    <source>
        <dbReference type="EMBL" id="PLR40742.1"/>
    </source>
</evidence>
<name>A0A2N5EDZ3_9GAMM</name>
<dbReference type="AlphaFoldDB" id="A0A2N5EDZ3"/>
<protein>
    <submittedName>
        <fullName evidence="1">Protein ninH</fullName>
    </submittedName>
</protein>
<reference evidence="1 2" key="1">
    <citation type="submission" date="2017-12" db="EMBL/GenBank/DDBJ databases">
        <title>Characterization of six clinical isolates of Enterochimera gen. nov., a novel genus of the Yersiniaciae family and the three species Enterochimera arupensis sp. nov., Enterochimera coloradensis sp. nov, and Enterochimera californica sp. nov.</title>
        <authorList>
            <person name="Rossi A."/>
            <person name="Fisher M."/>
        </authorList>
    </citation>
    <scope>NUCLEOTIDE SEQUENCE [LARGE SCALE GENOMIC DNA]</scope>
    <source>
        <strain evidence="2">2015-Iso6</strain>
    </source>
</reference>
<comment type="caution">
    <text evidence="1">The sequence shown here is derived from an EMBL/GenBank/DDBJ whole genome shotgun (WGS) entry which is preliminary data.</text>
</comment>
<keyword evidence="2" id="KW-1185">Reference proteome</keyword>
<organism evidence="1 2">
    <name type="scientific">Chimaeribacter californicus</name>
    <dbReference type="NCBI Taxonomy" id="2060067"/>
    <lineage>
        <taxon>Bacteria</taxon>
        <taxon>Pseudomonadati</taxon>
        <taxon>Pseudomonadota</taxon>
        <taxon>Gammaproteobacteria</taxon>
        <taxon>Enterobacterales</taxon>
        <taxon>Yersiniaceae</taxon>
        <taxon>Chimaeribacter</taxon>
    </lineage>
</organism>
<gene>
    <name evidence="1" type="ORF">CYR55_05540</name>
</gene>
<dbReference type="InterPro" id="IPR010454">
    <property type="entry name" value="Phage_NinH"/>
</dbReference>
<dbReference type="Proteomes" id="UP000234240">
    <property type="component" value="Unassembled WGS sequence"/>
</dbReference>